<gene>
    <name evidence="1" type="ORF">DERYTH_LOCUS3279</name>
</gene>
<feature type="non-terminal residue" evidence="1">
    <location>
        <position position="44"/>
    </location>
</feature>
<accession>A0A9N8ZW64</accession>
<name>A0A9N8ZW64_9GLOM</name>
<dbReference type="AlphaFoldDB" id="A0A9N8ZW64"/>
<proteinExistence type="predicted"/>
<evidence type="ECO:0000313" key="1">
    <source>
        <dbReference type="EMBL" id="CAG8508814.1"/>
    </source>
</evidence>
<organism evidence="1 2">
    <name type="scientific">Dentiscutata erythropus</name>
    <dbReference type="NCBI Taxonomy" id="1348616"/>
    <lineage>
        <taxon>Eukaryota</taxon>
        <taxon>Fungi</taxon>
        <taxon>Fungi incertae sedis</taxon>
        <taxon>Mucoromycota</taxon>
        <taxon>Glomeromycotina</taxon>
        <taxon>Glomeromycetes</taxon>
        <taxon>Diversisporales</taxon>
        <taxon>Gigasporaceae</taxon>
        <taxon>Dentiscutata</taxon>
    </lineage>
</organism>
<reference evidence="1" key="1">
    <citation type="submission" date="2021-06" db="EMBL/GenBank/DDBJ databases">
        <authorList>
            <person name="Kallberg Y."/>
            <person name="Tangrot J."/>
            <person name="Rosling A."/>
        </authorList>
    </citation>
    <scope>NUCLEOTIDE SEQUENCE</scope>
    <source>
        <strain evidence="1">MA453B</strain>
    </source>
</reference>
<keyword evidence="2" id="KW-1185">Reference proteome</keyword>
<sequence length="44" mass="5182">MLDQMLDHCQDYHKKRCRNADAPRIAYKRLGTPIFAGKRQSSNF</sequence>
<protein>
    <submittedName>
        <fullName evidence="1">1875_t:CDS:1</fullName>
    </submittedName>
</protein>
<evidence type="ECO:0000313" key="2">
    <source>
        <dbReference type="Proteomes" id="UP000789405"/>
    </source>
</evidence>
<dbReference type="EMBL" id="CAJVPY010001135">
    <property type="protein sequence ID" value="CAG8508814.1"/>
    <property type="molecule type" value="Genomic_DNA"/>
</dbReference>
<comment type="caution">
    <text evidence="1">The sequence shown here is derived from an EMBL/GenBank/DDBJ whole genome shotgun (WGS) entry which is preliminary data.</text>
</comment>
<dbReference type="Proteomes" id="UP000789405">
    <property type="component" value="Unassembled WGS sequence"/>
</dbReference>